<evidence type="ECO:0000259" key="6">
    <source>
        <dbReference type="PROSITE" id="PS50850"/>
    </source>
</evidence>
<dbReference type="GO" id="GO:0022857">
    <property type="term" value="F:transmembrane transporter activity"/>
    <property type="evidence" value="ECO:0007669"/>
    <property type="project" value="InterPro"/>
</dbReference>
<reference evidence="7" key="1">
    <citation type="submission" date="2020-09" db="EMBL/GenBank/DDBJ databases">
        <title>Desulfogranum mesoprofundum gen. nov., sp. nov., a novel mesophilic, sulfate-reducing chemolithoautotroph isolated from a deep-sea hydrothermal vent chimney in the Suiyo Seamount.</title>
        <authorList>
            <person name="Hashimoto Y."/>
            <person name="Nakagawa S."/>
        </authorList>
    </citation>
    <scope>NUCLEOTIDE SEQUENCE</scope>
    <source>
        <strain evidence="7">KT2</strain>
    </source>
</reference>
<gene>
    <name evidence="7" type="ORF">DGMP_23080</name>
</gene>
<feature type="transmembrane region" description="Helical" evidence="5">
    <location>
        <begin position="98"/>
        <end position="117"/>
    </location>
</feature>
<dbReference type="EMBL" id="AP024086">
    <property type="protein sequence ID" value="BCL61615.1"/>
    <property type="molecule type" value="Genomic_DNA"/>
</dbReference>
<dbReference type="PANTHER" id="PTHR43129:SF1">
    <property type="entry name" value="FOSMIDOMYCIN RESISTANCE PROTEIN"/>
    <property type="match status" value="1"/>
</dbReference>
<feature type="transmembrane region" description="Helical" evidence="5">
    <location>
        <begin position="298"/>
        <end position="319"/>
    </location>
</feature>
<feature type="transmembrane region" description="Helical" evidence="5">
    <location>
        <begin position="208"/>
        <end position="235"/>
    </location>
</feature>
<evidence type="ECO:0000256" key="1">
    <source>
        <dbReference type="ARBA" id="ARBA00004141"/>
    </source>
</evidence>
<feature type="domain" description="Major facilitator superfamily (MFS) profile" evidence="6">
    <location>
        <begin position="12"/>
        <end position="384"/>
    </location>
</feature>
<organism evidence="7 8">
    <name type="scientific">Desulfomarina profundi</name>
    <dbReference type="NCBI Taxonomy" id="2772557"/>
    <lineage>
        <taxon>Bacteria</taxon>
        <taxon>Pseudomonadati</taxon>
        <taxon>Thermodesulfobacteriota</taxon>
        <taxon>Desulfobulbia</taxon>
        <taxon>Desulfobulbales</taxon>
        <taxon>Desulfobulbaceae</taxon>
        <taxon>Desulfomarina</taxon>
    </lineage>
</organism>
<evidence type="ECO:0000256" key="5">
    <source>
        <dbReference type="SAM" id="Phobius"/>
    </source>
</evidence>
<dbReference type="Pfam" id="PF07690">
    <property type="entry name" value="MFS_1"/>
    <property type="match status" value="1"/>
</dbReference>
<keyword evidence="3 5" id="KW-1133">Transmembrane helix</keyword>
<feature type="transmembrane region" description="Helical" evidence="5">
    <location>
        <begin position="12"/>
        <end position="38"/>
    </location>
</feature>
<keyword evidence="2 5" id="KW-0812">Transmembrane</keyword>
<evidence type="ECO:0000256" key="2">
    <source>
        <dbReference type="ARBA" id="ARBA00022692"/>
    </source>
</evidence>
<dbReference type="KEGG" id="dbk:DGMP_23080"/>
<feature type="transmembrane region" description="Helical" evidence="5">
    <location>
        <begin position="274"/>
        <end position="292"/>
    </location>
</feature>
<evidence type="ECO:0000256" key="4">
    <source>
        <dbReference type="ARBA" id="ARBA00023136"/>
    </source>
</evidence>
<dbReference type="PROSITE" id="PS00216">
    <property type="entry name" value="SUGAR_TRANSPORT_1"/>
    <property type="match status" value="1"/>
</dbReference>
<feature type="transmembrane region" description="Helical" evidence="5">
    <location>
        <begin position="73"/>
        <end position="92"/>
    </location>
</feature>
<dbReference type="PROSITE" id="PS50850">
    <property type="entry name" value="MFS"/>
    <property type="match status" value="1"/>
</dbReference>
<evidence type="ECO:0000256" key="3">
    <source>
        <dbReference type="ARBA" id="ARBA00022989"/>
    </source>
</evidence>
<dbReference type="PANTHER" id="PTHR43129">
    <property type="entry name" value="FOSMIDOMYCIN RESISTANCE PROTEIN"/>
    <property type="match status" value="1"/>
</dbReference>
<evidence type="ECO:0000313" key="8">
    <source>
        <dbReference type="Proteomes" id="UP000826725"/>
    </source>
</evidence>
<dbReference type="InterPro" id="IPR005829">
    <property type="entry name" value="Sugar_transporter_CS"/>
</dbReference>
<dbReference type="CDD" id="cd17478">
    <property type="entry name" value="MFS_FsR"/>
    <property type="match status" value="1"/>
</dbReference>
<feature type="transmembrane region" description="Helical" evidence="5">
    <location>
        <begin position="44"/>
        <end position="61"/>
    </location>
</feature>
<dbReference type="InterPro" id="IPR020846">
    <property type="entry name" value="MFS_dom"/>
</dbReference>
<feature type="transmembrane region" description="Helical" evidence="5">
    <location>
        <begin position="137"/>
        <end position="159"/>
    </location>
</feature>
<dbReference type="RefSeq" id="WP_228854045.1">
    <property type="nucleotide sequence ID" value="NZ_AP024086.1"/>
</dbReference>
<evidence type="ECO:0000313" key="7">
    <source>
        <dbReference type="EMBL" id="BCL61615.1"/>
    </source>
</evidence>
<name>A0A8D5FIX7_9BACT</name>
<comment type="subcellular location">
    <subcellularLocation>
        <location evidence="1">Membrane</location>
        <topology evidence="1">Multi-pass membrane protein</topology>
    </subcellularLocation>
</comment>
<feature type="transmembrane region" description="Helical" evidence="5">
    <location>
        <begin position="331"/>
        <end position="353"/>
    </location>
</feature>
<feature type="transmembrane region" description="Helical" evidence="5">
    <location>
        <begin position="241"/>
        <end position="262"/>
    </location>
</feature>
<dbReference type="InterPro" id="IPR011701">
    <property type="entry name" value="MFS"/>
</dbReference>
<keyword evidence="8" id="KW-1185">Reference proteome</keyword>
<dbReference type="Proteomes" id="UP000826725">
    <property type="component" value="Chromosome"/>
</dbReference>
<proteinExistence type="predicted"/>
<keyword evidence="4 5" id="KW-0472">Membrane</keyword>
<accession>A0A8D5FIX7</accession>
<protein>
    <submittedName>
        <fullName evidence="7">MFS transporter</fullName>
    </submittedName>
</protein>
<dbReference type="GO" id="GO:0005886">
    <property type="term" value="C:plasma membrane"/>
    <property type="evidence" value="ECO:0007669"/>
    <property type="project" value="TreeGrafter"/>
</dbReference>
<dbReference type="AlphaFoldDB" id="A0A8D5FIX7"/>
<sequence>MEQKEVTFQTGRVLLISICHFIHDVYSSFLAPLLPFIIEKFSLSLTQAGFLTTAMQIPALLNPMIGKLADRTSFRYFIILAPVLTAVPMSLLGLAPNYGVLMILLFVTGISVSLFHVPAPTMVYRVSGAKTGRGMSFYMTGGELARTVGPLAITAAVALLGFDNYYPIMVAGIFASTIMYFKLKDIPVAPKQKKSVSIRETCRRMQSLLLPLSAIVVVRGFMHGSLAAFLPLYIIQKTNDVWLAGLSLSVLEAAGVVGVLTIGTLSDRFGRKRMLLLSLVLAPIFLLLFVYSNGWFRFPVLIVTGFFLLSTTPVMLAMIQEYSVDGSSSANGVFMMISFLARSATVVLIGFIADHLGLEKTYLLCSGIGFLGIPFILKLPGKGEKSEELFEVPTNAG</sequence>